<keyword evidence="1" id="KW-0240">DNA-directed RNA polymerase</keyword>
<gene>
    <name evidence="1" type="ORF">JOF39_003668</name>
</gene>
<protein>
    <submittedName>
        <fullName evidence="1">DNA-directed RNA polymerase specialized sigma subunit</fullName>
    </submittedName>
</protein>
<evidence type="ECO:0000313" key="1">
    <source>
        <dbReference type="EMBL" id="MBP2400508.1"/>
    </source>
</evidence>
<dbReference type="Proteomes" id="UP001195422">
    <property type="component" value="Unassembled WGS sequence"/>
</dbReference>
<dbReference type="RefSeq" id="WP_188950072.1">
    <property type="nucleotide sequence ID" value="NZ_BMPH01000020.1"/>
</dbReference>
<reference evidence="1 2" key="1">
    <citation type="submission" date="2021-03" db="EMBL/GenBank/DDBJ databases">
        <title>Sequencing the genomes of 1000 actinobacteria strains.</title>
        <authorList>
            <person name="Klenk H.-P."/>
        </authorList>
    </citation>
    <scope>NUCLEOTIDE SEQUENCE [LARGE SCALE GENOMIC DNA]</scope>
    <source>
        <strain evidence="1 2">DSM 20168</strain>
    </source>
</reference>
<organism evidence="1 2">
    <name type="scientific">Glutamicibacter protophormiae</name>
    <name type="common">Brevibacterium protophormiae</name>
    <dbReference type="NCBI Taxonomy" id="37930"/>
    <lineage>
        <taxon>Bacteria</taxon>
        <taxon>Bacillati</taxon>
        <taxon>Actinomycetota</taxon>
        <taxon>Actinomycetes</taxon>
        <taxon>Micrococcales</taxon>
        <taxon>Micrococcaceae</taxon>
        <taxon>Glutamicibacter</taxon>
    </lineage>
</organism>
<proteinExistence type="predicted"/>
<dbReference type="EMBL" id="JAGIOJ010000002">
    <property type="protein sequence ID" value="MBP2400508.1"/>
    <property type="molecule type" value="Genomic_DNA"/>
</dbReference>
<keyword evidence="1" id="KW-0804">Transcription</keyword>
<keyword evidence="2" id="KW-1185">Reference proteome</keyword>
<sequence length="127" mass="14282">MHTHRTLEAVAMKDGKWWEISIPELDQVTSTKKLSEVQEYADSLAAAILDVPEDAVTVHVTYELPEAAKKEWAKAREETDKARELSISAAEHTRRVVRGLHAEGYTVRDIEKVLGISFQRASQLLKG</sequence>
<evidence type="ECO:0000313" key="2">
    <source>
        <dbReference type="Proteomes" id="UP001195422"/>
    </source>
</evidence>
<accession>A0ABS4XVG5</accession>
<comment type="caution">
    <text evidence="1">The sequence shown here is derived from an EMBL/GenBank/DDBJ whole genome shotgun (WGS) entry which is preliminary data.</text>
</comment>
<dbReference type="GO" id="GO:0000428">
    <property type="term" value="C:DNA-directed RNA polymerase complex"/>
    <property type="evidence" value="ECO:0007669"/>
    <property type="project" value="UniProtKB-KW"/>
</dbReference>
<name>A0ABS4XVG5_GLUPR</name>